<feature type="transmembrane region" description="Helical" evidence="1">
    <location>
        <begin position="52"/>
        <end position="74"/>
    </location>
</feature>
<evidence type="ECO:0000313" key="2">
    <source>
        <dbReference type="EMBL" id="GMN69333.1"/>
    </source>
</evidence>
<gene>
    <name evidence="2" type="ORF">TIFTF001_038384</name>
</gene>
<keyword evidence="1" id="KW-0472">Membrane</keyword>
<proteinExistence type="predicted"/>
<evidence type="ECO:0000256" key="1">
    <source>
        <dbReference type="SAM" id="Phobius"/>
    </source>
</evidence>
<keyword evidence="1" id="KW-1133">Transmembrane helix</keyword>
<dbReference type="Proteomes" id="UP001187192">
    <property type="component" value="Unassembled WGS sequence"/>
</dbReference>
<organism evidence="2 3">
    <name type="scientific">Ficus carica</name>
    <name type="common">Common fig</name>
    <dbReference type="NCBI Taxonomy" id="3494"/>
    <lineage>
        <taxon>Eukaryota</taxon>
        <taxon>Viridiplantae</taxon>
        <taxon>Streptophyta</taxon>
        <taxon>Embryophyta</taxon>
        <taxon>Tracheophyta</taxon>
        <taxon>Spermatophyta</taxon>
        <taxon>Magnoliopsida</taxon>
        <taxon>eudicotyledons</taxon>
        <taxon>Gunneridae</taxon>
        <taxon>Pentapetalae</taxon>
        <taxon>rosids</taxon>
        <taxon>fabids</taxon>
        <taxon>Rosales</taxon>
        <taxon>Moraceae</taxon>
        <taxon>Ficeae</taxon>
        <taxon>Ficus</taxon>
    </lineage>
</organism>
<evidence type="ECO:0000313" key="3">
    <source>
        <dbReference type="Proteomes" id="UP001187192"/>
    </source>
</evidence>
<keyword evidence="3" id="KW-1185">Reference proteome</keyword>
<dbReference type="AlphaFoldDB" id="A0AA88J9W0"/>
<accession>A0AA88J9W0</accession>
<name>A0AA88J9W0_FICCA</name>
<dbReference type="EMBL" id="BTGU01000822">
    <property type="protein sequence ID" value="GMN69333.1"/>
    <property type="molecule type" value="Genomic_DNA"/>
</dbReference>
<sequence length="80" mass="9311">MMGPFSPHLGKCLVVHEGVYFVLSQSYNRWDVETDAINMVRATSNPVLQKLMLFKTFVILMLFCKWRVVMFAIFPIKGIR</sequence>
<protein>
    <submittedName>
        <fullName evidence="2">Uncharacterized protein</fullName>
    </submittedName>
</protein>
<reference evidence="2" key="1">
    <citation type="submission" date="2023-07" db="EMBL/GenBank/DDBJ databases">
        <title>draft genome sequence of fig (Ficus carica).</title>
        <authorList>
            <person name="Takahashi T."/>
            <person name="Nishimura K."/>
        </authorList>
    </citation>
    <scope>NUCLEOTIDE SEQUENCE</scope>
</reference>
<keyword evidence="1" id="KW-0812">Transmembrane</keyword>
<comment type="caution">
    <text evidence="2">The sequence shown here is derived from an EMBL/GenBank/DDBJ whole genome shotgun (WGS) entry which is preliminary data.</text>
</comment>